<proteinExistence type="predicted"/>
<protein>
    <submittedName>
        <fullName evidence="1">Uncharacterized protein</fullName>
    </submittedName>
</protein>
<dbReference type="Proteomes" id="UP000612362">
    <property type="component" value="Unassembled WGS sequence"/>
</dbReference>
<organism evidence="1 2">
    <name type="scientific">Ktedonospora formicarum</name>
    <dbReference type="NCBI Taxonomy" id="2778364"/>
    <lineage>
        <taxon>Bacteria</taxon>
        <taxon>Bacillati</taxon>
        <taxon>Chloroflexota</taxon>
        <taxon>Ktedonobacteria</taxon>
        <taxon>Ktedonobacterales</taxon>
        <taxon>Ktedonobacteraceae</taxon>
        <taxon>Ktedonospora</taxon>
    </lineage>
</organism>
<dbReference type="AlphaFoldDB" id="A0A8J3I4T9"/>
<sequence>MEGQFTATGGEMEERSLFCGEQNRSCSVNSAKRMLRGPQLCYNTHVFIRKGAKQGWFNWFR</sequence>
<name>A0A8J3I4T9_9CHLR</name>
<comment type="caution">
    <text evidence="1">The sequence shown here is derived from an EMBL/GenBank/DDBJ whole genome shotgun (WGS) entry which is preliminary data.</text>
</comment>
<reference evidence="1" key="1">
    <citation type="submission" date="2020-10" db="EMBL/GenBank/DDBJ databases">
        <title>Taxonomic study of unclassified bacteria belonging to the class Ktedonobacteria.</title>
        <authorList>
            <person name="Yabe S."/>
            <person name="Wang C.M."/>
            <person name="Zheng Y."/>
            <person name="Sakai Y."/>
            <person name="Cavaletti L."/>
            <person name="Monciardini P."/>
            <person name="Donadio S."/>
        </authorList>
    </citation>
    <scope>NUCLEOTIDE SEQUENCE</scope>
    <source>
        <strain evidence="1">SOSP1-1</strain>
    </source>
</reference>
<gene>
    <name evidence="1" type="ORF">KSX_48280</name>
</gene>
<evidence type="ECO:0000313" key="1">
    <source>
        <dbReference type="EMBL" id="GHO46665.1"/>
    </source>
</evidence>
<evidence type="ECO:0000313" key="2">
    <source>
        <dbReference type="Proteomes" id="UP000612362"/>
    </source>
</evidence>
<keyword evidence="2" id="KW-1185">Reference proteome</keyword>
<dbReference type="EMBL" id="BNJF01000002">
    <property type="protein sequence ID" value="GHO46665.1"/>
    <property type="molecule type" value="Genomic_DNA"/>
</dbReference>
<accession>A0A8J3I4T9</accession>